<dbReference type="SUPFAM" id="SSF50974">
    <property type="entry name" value="Nitrous oxide reductase, N-terminal domain"/>
    <property type="match status" value="1"/>
</dbReference>
<dbReference type="Gene3D" id="2.130.10.10">
    <property type="entry name" value="YVTN repeat-like/Quinoprotein amine dehydrogenase"/>
    <property type="match status" value="3"/>
</dbReference>
<feature type="chain" id="PRO_5020395978" evidence="1">
    <location>
        <begin position="18"/>
        <end position="321"/>
    </location>
</feature>
<dbReference type="InterPro" id="IPR011045">
    <property type="entry name" value="N2O_reductase_N"/>
</dbReference>
<dbReference type="InterPro" id="IPR051200">
    <property type="entry name" value="Host-pathogen_enzymatic-act"/>
</dbReference>
<keyword evidence="1" id="KW-0732">Signal</keyword>
<dbReference type="InterPro" id="IPR015943">
    <property type="entry name" value="WD40/YVTN_repeat-like_dom_sf"/>
</dbReference>
<dbReference type="NCBIfam" id="TIGR02276">
    <property type="entry name" value="beta_rpt_yvtn"/>
    <property type="match status" value="2"/>
</dbReference>
<dbReference type="PANTHER" id="PTHR47197">
    <property type="entry name" value="PROTEIN NIRF"/>
    <property type="match status" value="1"/>
</dbReference>
<comment type="caution">
    <text evidence="2">The sequence shown here is derived from an EMBL/GenBank/DDBJ whole genome shotgun (WGS) entry which is preliminary data.</text>
</comment>
<evidence type="ECO:0000313" key="3">
    <source>
        <dbReference type="Proteomes" id="UP000306340"/>
    </source>
</evidence>
<protein>
    <submittedName>
        <fullName evidence="2">YncE family protein</fullName>
    </submittedName>
</protein>
<evidence type="ECO:0000313" key="2">
    <source>
        <dbReference type="EMBL" id="TKA94360.1"/>
    </source>
</evidence>
<dbReference type="PANTHER" id="PTHR47197:SF3">
    <property type="entry name" value="DIHYDRO-HEME D1 DEHYDROGENASE"/>
    <property type="match status" value="1"/>
</dbReference>
<proteinExistence type="predicted"/>
<dbReference type="InterPro" id="IPR011964">
    <property type="entry name" value="YVTN_b-propeller_repeat"/>
</dbReference>
<evidence type="ECO:0000256" key="1">
    <source>
        <dbReference type="SAM" id="SignalP"/>
    </source>
</evidence>
<organism evidence="2 3">
    <name type="scientific">Cereibacter changlensis</name>
    <dbReference type="NCBI Taxonomy" id="402884"/>
    <lineage>
        <taxon>Bacteria</taxon>
        <taxon>Pseudomonadati</taxon>
        <taxon>Pseudomonadota</taxon>
        <taxon>Alphaproteobacteria</taxon>
        <taxon>Rhodobacterales</taxon>
        <taxon>Paracoccaceae</taxon>
        <taxon>Cereibacter</taxon>
    </lineage>
</organism>
<dbReference type="RefSeq" id="WP_136794496.1">
    <property type="nucleotide sequence ID" value="NZ_SWAU01000375.1"/>
</dbReference>
<dbReference type="Proteomes" id="UP000306340">
    <property type="component" value="Unassembled WGS sequence"/>
</dbReference>
<gene>
    <name evidence="2" type="ORF">FAZ78_22775</name>
</gene>
<feature type="signal peptide" evidence="1">
    <location>
        <begin position="1"/>
        <end position="17"/>
    </location>
</feature>
<name>A0A4U0YPK6_9RHOB</name>
<accession>A0A4U0YPK6</accession>
<reference evidence="2 3" key="1">
    <citation type="submission" date="2019-04" db="EMBL/GenBank/DDBJ databases">
        <title>Crypto-aerobic microbial life in anoxic (sulfidic) marine sediments.</title>
        <authorList>
            <person name="Bhattacharya S."/>
            <person name="Roy C."/>
            <person name="Mondal N."/>
            <person name="Sarkar J."/>
            <person name="Mandal S."/>
            <person name="Rameez M.J."/>
            <person name="Ghosh W."/>
        </authorList>
    </citation>
    <scope>NUCLEOTIDE SEQUENCE [LARGE SCALE GENOMIC DNA]</scope>
    <source>
        <strain evidence="2 3">SBBC</strain>
    </source>
</reference>
<dbReference type="AlphaFoldDB" id="A0A4U0YPK6"/>
<dbReference type="EMBL" id="SWAU01000375">
    <property type="protein sequence ID" value="TKA94360.1"/>
    <property type="molecule type" value="Genomic_DNA"/>
</dbReference>
<sequence length="321" mass="32561">MRLLLAAALLLAGAVTASGEQAVITSQNAGAVSFVDPQSGAVTATLALPGKPAAVAVDPSTGQAYVVAVETALLHVLSPEGVELRRIALPGAPFGVAVNPVTHHVYVSDWQGVEIHEVDPERGRVLRSFATGAAPSGIAVSADGALIVTADRDANRISLIDAASGAAQSVAVGEHPFGITLHGGRAFAVNVLSDDVTVVDLASRRVEASIPVGPHPYALTFASGRGFVTNQYGESLTVFDATSLEVLATIPVGEYPEGIAATADGRRVLVANWFSDSLTILDASSLGILAEVAMPEGPRAFGSFIGPSPAPPAAAPAQAAR</sequence>